<dbReference type="PANTHER" id="PTHR33420:SF3">
    <property type="entry name" value="FIMBRIAL SUBUNIT ELFA"/>
    <property type="match status" value="1"/>
</dbReference>
<dbReference type="InterPro" id="IPR008966">
    <property type="entry name" value="Adhesion_dom_sf"/>
</dbReference>
<dbReference type="InterPro" id="IPR036937">
    <property type="entry name" value="Adhesion_dom_fimbrial_sf"/>
</dbReference>
<gene>
    <name evidence="7" type="ORF">C5U62_27765</name>
</gene>
<evidence type="ECO:0000256" key="4">
    <source>
        <dbReference type="ARBA" id="ARBA00023263"/>
    </source>
</evidence>
<comment type="caution">
    <text evidence="7">The sequence shown here is derived from an EMBL/GenBank/DDBJ whole genome shotgun (WGS) entry which is preliminary data.</text>
</comment>
<dbReference type="GO" id="GO:0009289">
    <property type="term" value="C:pilus"/>
    <property type="evidence" value="ECO:0007669"/>
    <property type="project" value="UniProtKB-SubCell"/>
</dbReference>
<dbReference type="Pfam" id="PF00419">
    <property type="entry name" value="Fimbrial"/>
    <property type="match status" value="1"/>
</dbReference>
<feature type="domain" description="Fimbrial-type adhesion" evidence="6">
    <location>
        <begin position="29"/>
        <end position="172"/>
    </location>
</feature>
<dbReference type="PANTHER" id="PTHR33420">
    <property type="entry name" value="FIMBRIAL SUBUNIT ELFA-RELATED"/>
    <property type="match status" value="1"/>
</dbReference>
<organism evidence="7 8">
    <name type="scientific">Pseudomonas protegens</name>
    <dbReference type="NCBI Taxonomy" id="380021"/>
    <lineage>
        <taxon>Bacteria</taxon>
        <taxon>Pseudomonadati</taxon>
        <taxon>Pseudomonadota</taxon>
        <taxon>Gammaproteobacteria</taxon>
        <taxon>Pseudomonadales</taxon>
        <taxon>Pseudomonadaceae</taxon>
        <taxon>Pseudomonas</taxon>
    </lineage>
</organism>
<evidence type="ECO:0000313" key="8">
    <source>
        <dbReference type="Proteomes" id="UP000244178"/>
    </source>
</evidence>
<evidence type="ECO:0000256" key="3">
    <source>
        <dbReference type="ARBA" id="ARBA00022729"/>
    </source>
</evidence>
<sequence length="173" mass="18169">MKKFRLAAGVVSALFFAANSAFAYDVLLTFEGKVVPTTCKVDGLSEIKLNPVSTSALKSSGDFAGASPFTIHVSGCDATKLKGKFSFEFPKVDAKTGALINSAPGGSTAQIQLLDHGSNPIHLLASFAQEPFAPVVANESEARFAFAARYLAGEDPVTAGDVKAELTFDLVYE</sequence>
<evidence type="ECO:0000256" key="2">
    <source>
        <dbReference type="ARBA" id="ARBA00006671"/>
    </source>
</evidence>
<dbReference type="InterPro" id="IPR050263">
    <property type="entry name" value="Bact_Fimbrial_Adh_Pro"/>
</dbReference>
<dbReference type="RefSeq" id="WP_082729923.1">
    <property type="nucleotide sequence ID" value="NZ_CP031396.1"/>
</dbReference>
<evidence type="ECO:0000256" key="5">
    <source>
        <dbReference type="SAM" id="SignalP"/>
    </source>
</evidence>
<protein>
    <submittedName>
        <fullName evidence="7">Type 1 fimbrial protein</fullName>
    </submittedName>
</protein>
<comment type="subcellular location">
    <subcellularLocation>
        <location evidence="1">Fimbrium</location>
    </subcellularLocation>
</comment>
<dbReference type="InterPro" id="IPR000259">
    <property type="entry name" value="Adhesion_dom_fimbrial"/>
</dbReference>
<evidence type="ECO:0000259" key="6">
    <source>
        <dbReference type="Pfam" id="PF00419"/>
    </source>
</evidence>
<keyword evidence="4" id="KW-0281">Fimbrium</keyword>
<evidence type="ECO:0000313" key="7">
    <source>
        <dbReference type="EMBL" id="PUA42265.1"/>
    </source>
</evidence>
<keyword evidence="3 5" id="KW-0732">Signal</keyword>
<comment type="similarity">
    <text evidence="2">Belongs to the fimbrial protein family.</text>
</comment>
<evidence type="ECO:0000256" key="1">
    <source>
        <dbReference type="ARBA" id="ARBA00004561"/>
    </source>
</evidence>
<feature type="chain" id="PRO_5015512209" evidence="5">
    <location>
        <begin position="24"/>
        <end position="173"/>
    </location>
</feature>
<reference evidence="7 8" key="1">
    <citation type="submission" date="2018-03" db="EMBL/GenBank/DDBJ databases">
        <title>Draft genome sequence of the plant growth promoting rhizobacterium Pseudomonas protegens strain BNJ-SS-45 isolated from wheat (Triticum aestivum) rhizosphere.</title>
        <authorList>
            <person name="Bajpai A."/>
            <person name="Shende K."/>
            <person name="Meena N."/>
            <person name="Upadhyayula S.R."/>
            <person name="Suravajhala P."/>
            <person name="Medicherla K.M."/>
            <person name="Johri B.N."/>
        </authorList>
    </citation>
    <scope>NUCLEOTIDE SEQUENCE [LARGE SCALE GENOMIC DNA]</scope>
    <source>
        <strain evidence="7 8">BNJ-SS-45</strain>
    </source>
</reference>
<name>A0A2T6GDN3_9PSED</name>
<dbReference type="EMBL" id="PYJM01000007">
    <property type="protein sequence ID" value="PUA42265.1"/>
    <property type="molecule type" value="Genomic_DNA"/>
</dbReference>
<dbReference type="Gene3D" id="2.60.40.1090">
    <property type="entry name" value="Fimbrial-type adhesion domain"/>
    <property type="match status" value="1"/>
</dbReference>
<dbReference type="AlphaFoldDB" id="A0A2T6GDN3"/>
<accession>A0A2T6GDN3</accession>
<feature type="signal peptide" evidence="5">
    <location>
        <begin position="1"/>
        <end position="23"/>
    </location>
</feature>
<proteinExistence type="inferred from homology"/>
<dbReference type="SUPFAM" id="SSF49401">
    <property type="entry name" value="Bacterial adhesins"/>
    <property type="match status" value="1"/>
</dbReference>
<dbReference type="GO" id="GO:0043709">
    <property type="term" value="P:cell adhesion involved in single-species biofilm formation"/>
    <property type="evidence" value="ECO:0007669"/>
    <property type="project" value="TreeGrafter"/>
</dbReference>
<dbReference type="Proteomes" id="UP000244178">
    <property type="component" value="Unassembled WGS sequence"/>
</dbReference>